<dbReference type="eggNOG" id="ENOG50336I5">
    <property type="taxonomic scope" value="Bacteria"/>
</dbReference>
<dbReference type="KEGG" id="cyc:PCC7424_1992"/>
<proteinExistence type="predicted"/>
<name>B7KEW6_GLOC7</name>
<accession>B7KEW6</accession>
<evidence type="ECO:0000313" key="1">
    <source>
        <dbReference type="EMBL" id="ACK70422.1"/>
    </source>
</evidence>
<gene>
    <name evidence="1" type="ordered locus">PCC7424_1992</name>
</gene>
<dbReference type="AlphaFoldDB" id="B7KEW6"/>
<evidence type="ECO:0008006" key="3">
    <source>
        <dbReference type="Google" id="ProtNLM"/>
    </source>
</evidence>
<dbReference type="Proteomes" id="UP000002384">
    <property type="component" value="Chromosome"/>
</dbReference>
<dbReference type="RefSeq" id="WP_015954028.1">
    <property type="nucleotide sequence ID" value="NC_011729.1"/>
</dbReference>
<dbReference type="OrthoDB" id="6717844at2"/>
<reference evidence="2" key="1">
    <citation type="journal article" date="2011" name="MBio">
        <title>Novel metabolic attributes of the genus Cyanothece, comprising a group of unicellular nitrogen-fixing Cyanobacteria.</title>
        <authorList>
            <person name="Bandyopadhyay A."/>
            <person name="Elvitigala T."/>
            <person name="Welsh E."/>
            <person name="Stockel J."/>
            <person name="Liberton M."/>
            <person name="Min H."/>
            <person name="Sherman L.A."/>
            <person name="Pakrasi H.B."/>
        </authorList>
    </citation>
    <scope>NUCLEOTIDE SEQUENCE [LARGE SCALE GENOMIC DNA]</scope>
    <source>
        <strain evidence="2">PCC 7424</strain>
    </source>
</reference>
<protein>
    <recommendedName>
        <fullName evidence="3">Cytochrome-c oxidase</fullName>
    </recommendedName>
</protein>
<keyword evidence="2" id="KW-1185">Reference proteome</keyword>
<dbReference type="HOGENOM" id="CLU_190798_0_0_3"/>
<evidence type="ECO:0000313" key="2">
    <source>
        <dbReference type="Proteomes" id="UP000002384"/>
    </source>
</evidence>
<sequence>MIIIEITNVEELIKQQIGSFGARVLHAVADDEAKCEKIMIEELQNQFKQMGVKANMFSIAGVDMLGNGKIEIPVKVRSSTFMS</sequence>
<dbReference type="STRING" id="65393.PCC7424_1992"/>
<organism evidence="1 2">
    <name type="scientific">Gloeothece citriformis (strain PCC 7424)</name>
    <name type="common">Cyanothece sp. (strain PCC 7424)</name>
    <dbReference type="NCBI Taxonomy" id="65393"/>
    <lineage>
        <taxon>Bacteria</taxon>
        <taxon>Bacillati</taxon>
        <taxon>Cyanobacteriota</taxon>
        <taxon>Cyanophyceae</taxon>
        <taxon>Oscillatoriophycideae</taxon>
        <taxon>Chroococcales</taxon>
        <taxon>Aphanothecaceae</taxon>
        <taxon>Gloeothece</taxon>
        <taxon>Gloeothece citriformis</taxon>
    </lineage>
</organism>
<dbReference type="EMBL" id="CP001291">
    <property type="protein sequence ID" value="ACK70422.1"/>
    <property type="molecule type" value="Genomic_DNA"/>
</dbReference>